<accession>A0AC34QLC9</accession>
<evidence type="ECO:0000313" key="2">
    <source>
        <dbReference type="WBParaSite" id="JU765_v2.g17248.t1"/>
    </source>
</evidence>
<reference evidence="2" key="1">
    <citation type="submission" date="2022-11" db="UniProtKB">
        <authorList>
            <consortium name="WormBaseParasite"/>
        </authorList>
    </citation>
    <scope>IDENTIFICATION</scope>
</reference>
<organism evidence="1 2">
    <name type="scientific">Panagrolaimus sp. JU765</name>
    <dbReference type="NCBI Taxonomy" id="591449"/>
    <lineage>
        <taxon>Eukaryota</taxon>
        <taxon>Metazoa</taxon>
        <taxon>Ecdysozoa</taxon>
        <taxon>Nematoda</taxon>
        <taxon>Chromadorea</taxon>
        <taxon>Rhabditida</taxon>
        <taxon>Tylenchina</taxon>
        <taxon>Panagrolaimomorpha</taxon>
        <taxon>Panagrolaimoidea</taxon>
        <taxon>Panagrolaimidae</taxon>
        <taxon>Panagrolaimus</taxon>
    </lineage>
</organism>
<proteinExistence type="predicted"/>
<dbReference type="WBParaSite" id="JU765_v2.g17248.t1">
    <property type="protein sequence ID" value="JU765_v2.g17248.t1"/>
    <property type="gene ID" value="JU765_v2.g17248"/>
</dbReference>
<evidence type="ECO:0000313" key="1">
    <source>
        <dbReference type="Proteomes" id="UP000887576"/>
    </source>
</evidence>
<dbReference type="Proteomes" id="UP000887576">
    <property type="component" value="Unplaced"/>
</dbReference>
<sequence>MLSQKAYTLKIPLEGCETKRNDEGNFENAIIVQDHVSYLQSSDKKYLLTCIPSNPEQRHDSMITVDFGGVTVDNRHTTTEVISGTLPPNALMPAANLKYQVEIRAGHGIDALPLSAPLNIGDPISYIVKLEKPRLRRHFDHPVSDLAEIRTISTKLRIRRAESALPTSSTNVITADSDDSAINLSLIHFGLIGGCILALLVLFSLIGFLFQPSKMPKLWQSS</sequence>
<name>A0AC34QLC9_9BILA</name>
<protein>
    <submittedName>
        <fullName evidence="2">ZP domain-containing protein</fullName>
    </submittedName>
</protein>